<accession>A0A1N6GJT9</accession>
<gene>
    <name evidence="2" type="ORF">SAMN05444002_2558</name>
</gene>
<dbReference type="Proteomes" id="UP000184932">
    <property type="component" value="Unassembled WGS sequence"/>
</dbReference>
<organism evidence="2 3">
    <name type="scientific">Vannielia litorea</name>
    <dbReference type="NCBI Taxonomy" id="1217970"/>
    <lineage>
        <taxon>Bacteria</taxon>
        <taxon>Pseudomonadati</taxon>
        <taxon>Pseudomonadota</taxon>
        <taxon>Alphaproteobacteria</taxon>
        <taxon>Rhodobacterales</taxon>
        <taxon>Paracoccaceae</taxon>
        <taxon>Vannielia</taxon>
    </lineage>
</organism>
<dbReference type="Pfam" id="PF00248">
    <property type="entry name" value="Aldo_ket_red"/>
    <property type="match status" value="1"/>
</dbReference>
<dbReference type="RefSeq" id="WP_074256559.1">
    <property type="nucleotide sequence ID" value="NZ_FSRL01000001.1"/>
</dbReference>
<dbReference type="InterPro" id="IPR023210">
    <property type="entry name" value="NADP_OxRdtase_dom"/>
</dbReference>
<dbReference type="PANTHER" id="PTHR42686:SF1">
    <property type="entry name" value="GH17980P-RELATED"/>
    <property type="match status" value="1"/>
</dbReference>
<dbReference type="Gene3D" id="3.20.20.100">
    <property type="entry name" value="NADP-dependent oxidoreductase domain"/>
    <property type="match status" value="1"/>
</dbReference>
<sequence length="320" mass="34444">MTKGTLGKGGSAVSSICFGTSALGDMPDTYGYAVSEDRAAATLRAIFDGPCNFIDSSRNYGFGRSEERIGAAIAERGGLPQGFVLATKLDRDMETGRFDAARVRQSIEESLTALGVDRVDLLHLHDPEHARDLSEITGEGGALDELFKLKDEGIAGKVGLAMGRLDIMFPLVRERPFDVILSHNRYTLLNRAADEMFSWAHEAGMTVLNAAPYAGGVLAKGSAVMPQITYQKADEAALAPVRAIEAVCARHQVPPGAVALQFSLRDPRITSTVIGVSSPERVAQTLGWSEWDIPAEVWAELEGLGHSTEDPEANREYRPG</sequence>
<evidence type="ECO:0000313" key="3">
    <source>
        <dbReference type="Proteomes" id="UP000184932"/>
    </source>
</evidence>
<evidence type="ECO:0000313" key="2">
    <source>
        <dbReference type="EMBL" id="SIO07818.1"/>
    </source>
</evidence>
<reference evidence="3" key="1">
    <citation type="submission" date="2016-11" db="EMBL/GenBank/DDBJ databases">
        <authorList>
            <person name="Varghese N."/>
            <person name="Submissions S."/>
        </authorList>
    </citation>
    <scope>NUCLEOTIDE SEQUENCE [LARGE SCALE GENOMIC DNA]</scope>
    <source>
        <strain evidence="3">DSM 29440</strain>
    </source>
</reference>
<dbReference type="AlphaFoldDB" id="A0A1N6GJT9"/>
<dbReference type="GO" id="GO:0005829">
    <property type="term" value="C:cytosol"/>
    <property type="evidence" value="ECO:0007669"/>
    <property type="project" value="TreeGrafter"/>
</dbReference>
<evidence type="ECO:0000259" key="1">
    <source>
        <dbReference type="Pfam" id="PF00248"/>
    </source>
</evidence>
<keyword evidence="3" id="KW-1185">Reference proteome</keyword>
<dbReference type="EMBL" id="FSRL01000001">
    <property type="protein sequence ID" value="SIO07818.1"/>
    <property type="molecule type" value="Genomic_DNA"/>
</dbReference>
<name>A0A1N6GJT9_9RHOB</name>
<dbReference type="InterPro" id="IPR036812">
    <property type="entry name" value="NAD(P)_OxRdtase_dom_sf"/>
</dbReference>
<dbReference type="SUPFAM" id="SSF51430">
    <property type="entry name" value="NAD(P)-linked oxidoreductase"/>
    <property type="match status" value="1"/>
</dbReference>
<dbReference type="PANTHER" id="PTHR42686">
    <property type="entry name" value="GH17980P-RELATED"/>
    <property type="match status" value="1"/>
</dbReference>
<dbReference type="GO" id="GO:0016491">
    <property type="term" value="F:oxidoreductase activity"/>
    <property type="evidence" value="ECO:0007669"/>
    <property type="project" value="InterPro"/>
</dbReference>
<dbReference type="OrthoDB" id="9768851at2"/>
<protein>
    <submittedName>
        <fullName evidence="2">D-threo-aldose 1-dehydrogenase</fullName>
    </submittedName>
</protein>
<proteinExistence type="predicted"/>
<dbReference type="InterPro" id="IPR020471">
    <property type="entry name" value="AKR"/>
</dbReference>
<feature type="domain" description="NADP-dependent oxidoreductase" evidence="1">
    <location>
        <begin position="16"/>
        <end position="304"/>
    </location>
</feature>
<dbReference type="CDD" id="cd19090">
    <property type="entry name" value="AKR_AKR15A-like"/>
    <property type="match status" value="1"/>
</dbReference>
<dbReference type="STRING" id="1217970.SAMN05444002_2558"/>